<accession>A0A0E9XDU1</accession>
<evidence type="ECO:0000313" key="1">
    <source>
        <dbReference type="EMBL" id="JAI00627.1"/>
    </source>
</evidence>
<name>A0A0E9XDU1_ANGAN</name>
<reference evidence="1" key="1">
    <citation type="submission" date="2014-11" db="EMBL/GenBank/DDBJ databases">
        <authorList>
            <person name="Amaro Gonzalez C."/>
        </authorList>
    </citation>
    <scope>NUCLEOTIDE SEQUENCE</scope>
</reference>
<dbReference type="AlphaFoldDB" id="A0A0E9XDU1"/>
<reference evidence="1" key="2">
    <citation type="journal article" date="2015" name="Fish Shellfish Immunol.">
        <title>Early steps in the European eel (Anguilla anguilla)-Vibrio vulnificus interaction in the gills: Role of the RtxA13 toxin.</title>
        <authorList>
            <person name="Callol A."/>
            <person name="Pajuelo D."/>
            <person name="Ebbesson L."/>
            <person name="Teles M."/>
            <person name="MacKenzie S."/>
            <person name="Amaro C."/>
        </authorList>
    </citation>
    <scope>NUCLEOTIDE SEQUENCE</scope>
</reference>
<sequence length="58" mass="7143">MLPRLSINYCLDIRINANRALYLTSIRDCINIFRSNNYNINTKRKYFLWMQKDYPRPK</sequence>
<dbReference type="EMBL" id="GBXM01007951">
    <property type="protein sequence ID" value="JAI00627.1"/>
    <property type="molecule type" value="Transcribed_RNA"/>
</dbReference>
<organism evidence="1">
    <name type="scientific">Anguilla anguilla</name>
    <name type="common">European freshwater eel</name>
    <name type="synonym">Muraena anguilla</name>
    <dbReference type="NCBI Taxonomy" id="7936"/>
    <lineage>
        <taxon>Eukaryota</taxon>
        <taxon>Metazoa</taxon>
        <taxon>Chordata</taxon>
        <taxon>Craniata</taxon>
        <taxon>Vertebrata</taxon>
        <taxon>Euteleostomi</taxon>
        <taxon>Actinopterygii</taxon>
        <taxon>Neopterygii</taxon>
        <taxon>Teleostei</taxon>
        <taxon>Anguilliformes</taxon>
        <taxon>Anguillidae</taxon>
        <taxon>Anguilla</taxon>
    </lineage>
</organism>
<proteinExistence type="predicted"/>
<protein>
    <submittedName>
        <fullName evidence="1">Uncharacterized protein</fullName>
    </submittedName>
</protein>